<keyword evidence="1" id="KW-0121">Carboxypeptidase</keyword>
<keyword evidence="1" id="KW-0645">Protease</keyword>
<accession>A0A433WC55</accession>
<dbReference type="InterPro" id="IPR008969">
    <property type="entry name" value="CarboxyPept-like_regulatory"/>
</dbReference>
<comment type="caution">
    <text evidence="1">The sequence shown here is derived from an EMBL/GenBank/DDBJ whole genome shotgun (WGS) entry which is preliminary data.</text>
</comment>
<dbReference type="AlphaFoldDB" id="A0A433WC55"/>
<dbReference type="Proteomes" id="UP000281028">
    <property type="component" value="Unassembled WGS sequence"/>
</dbReference>
<dbReference type="SUPFAM" id="SSF49464">
    <property type="entry name" value="Carboxypeptidase regulatory domain-like"/>
    <property type="match status" value="1"/>
</dbReference>
<keyword evidence="2" id="KW-1185">Reference proteome</keyword>
<keyword evidence="1" id="KW-0378">Hydrolase</keyword>
<reference evidence="1" key="1">
    <citation type="submission" date="2020-05" db="EMBL/GenBank/DDBJ databases">
        <title>Chitinophaga laudate sp. nov., isolated from a tropical peat swamp.</title>
        <authorList>
            <person name="Goh C.B.S."/>
            <person name="Lee M.S."/>
            <person name="Parimannan S."/>
            <person name="Pasbakhsh P."/>
            <person name="Yule C.M."/>
            <person name="Rajandas H."/>
            <person name="Loke S."/>
            <person name="Croft L."/>
            <person name="Tan J.B.L."/>
        </authorList>
    </citation>
    <scope>NUCLEOTIDE SEQUENCE</scope>
    <source>
        <strain evidence="1">Mgbs1</strain>
    </source>
</reference>
<evidence type="ECO:0000313" key="2">
    <source>
        <dbReference type="Proteomes" id="UP000281028"/>
    </source>
</evidence>
<dbReference type="Gene3D" id="2.60.40.1120">
    <property type="entry name" value="Carboxypeptidase-like, regulatory domain"/>
    <property type="match status" value="1"/>
</dbReference>
<dbReference type="EMBL" id="RIAR02000001">
    <property type="protein sequence ID" value="NSL89500.1"/>
    <property type="molecule type" value="Genomic_DNA"/>
</dbReference>
<name>A0A433WC55_9BACT</name>
<dbReference type="GO" id="GO:0004180">
    <property type="term" value="F:carboxypeptidase activity"/>
    <property type="evidence" value="ECO:0007669"/>
    <property type="project" value="UniProtKB-KW"/>
</dbReference>
<organism evidence="1 2">
    <name type="scientific">Chitinophaga solisilvae</name>
    <dbReference type="NCBI Taxonomy" id="1233460"/>
    <lineage>
        <taxon>Bacteria</taxon>
        <taxon>Pseudomonadati</taxon>
        <taxon>Bacteroidota</taxon>
        <taxon>Chitinophagia</taxon>
        <taxon>Chitinophagales</taxon>
        <taxon>Chitinophagaceae</taxon>
        <taxon>Chitinophaga</taxon>
    </lineage>
</organism>
<gene>
    <name evidence="1" type="ORF">ECE50_021850</name>
</gene>
<protein>
    <submittedName>
        <fullName evidence="1">Carboxypeptidase regulatory-like domain-containing protein</fullName>
    </submittedName>
</protein>
<sequence length="590" mass="63413">MKKVFLYLLTGSMLLLAACDKRMATADNQPEIINPGTNPGGKNPLPDKPVKAGVQGIVSDENGNPLSGAQVACGGILTTTDTHGAFIIPEVTLQEAAGVITIKKSGYFDGIRTISVTGAGKLQYIQVQLLPKKAAGVFDAATGGNITASNAQFIFVPNQVLNANNQPYKGKVTLLYAPINPEHPDFADIMPGDLRAIDINNAIVGLKSYGMMALELQGENGEKLHLDGTNNVTFKLDIPATLQAGAPATIPLWHFDEAIGLWREEGSAQKIGNSYVGTVKHFSFWNVDAKFPVVKFKAVFQDDKGVPYPNIKVTITRSQEISSSYGFTDEAGMVSGDIPSHEELTITIEDKCKDIIFTRKIGPFSTDANIGKITIARGLQLTLALHGKIISCSGAPVKTGVVNISVEGISYRAPIINGNYNVAAPRCSNNNAVEVIINAVDEGANKMSTIRQQLAPGDYTRDMQACNNIQPGEIKLLLEGKAYEFNTISDSIRFRTSNDSSTRYQITFSKAQPSLNKGSWVFYTIGLGSNNYSTLNLNVDGVAYYGSLNTEVTATGGPGEYLEGSLFGNVYNYSTQAQVPISGSFRIRIE</sequence>
<evidence type="ECO:0000313" key="1">
    <source>
        <dbReference type="EMBL" id="NSL89500.1"/>
    </source>
</evidence>
<dbReference type="PROSITE" id="PS51257">
    <property type="entry name" value="PROKAR_LIPOPROTEIN"/>
    <property type="match status" value="1"/>
</dbReference>
<dbReference type="OrthoDB" id="973965at2"/>
<proteinExistence type="predicted"/>